<protein>
    <submittedName>
        <fullName evidence="2">Uncharacterized protein</fullName>
    </submittedName>
</protein>
<accession>A7I2K9</accession>
<dbReference type="STRING" id="360107.CHAB381_1196"/>
<dbReference type="RefSeq" id="WP_012109050.1">
    <property type="nucleotide sequence ID" value="NC_009714.1"/>
</dbReference>
<keyword evidence="3" id="KW-1185">Reference proteome</keyword>
<proteinExistence type="predicted"/>
<keyword evidence="1" id="KW-1133">Transmembrane helix</keyword>
<evidence type="ECO:0000256" key="1">
    <source>
        <dbReference type="SAM" id="Phobius"/>
    </source>
</evidence>
<keyword evidence="1" id="KW-0472">Membrane</keyword>
<feature type="transmembrane region" description="Helical" evidence="1">
    <location>
        <begin position="33"/>
        <end position="60"/>
    </location>
</feature>
<dbReference type="EMBL" id="CP000776">
    <property type="protein sequence ID" value="ABS51409.1"/>
    <property type="molecule type" value="Genomic_DNA"/>
</dbReference>
<evidence type="ECO:0000313" key="3">
    <source>
        <dbReference type="Proteomes" id="UP000002407"/>
    </source>
</evidence>
<feature type="transmembrane region" description="Helical" evidence="1">
    <location>
        <begin position="95"/>
        <end position="117"/>
    </location>
</feature>
<dbReference type="AlphaFoldDB" id="A7I2K9"/>
<dbReference type="Proteomes" id="UP000002407">
    <property type="component" value="Chromosome"/>
</dbReference>
<dbReference type="HOGENOM" id="CLU_996311_0_0_7"/>
<keyword evidence="1" id="KW-0812">Transmembrane</keyword>
<dbReference type="KEGG" id="cha:CHAB381_1196"/>
<name>A7I2K9_CAMHC</name>
<evidence type="ECO:0000313" key="2">
    <source>
        <dbReference type="EMBL" id="ABS51409.1"/>
    </source>
</evidence>
<reference evidence="3" key="1">
    <citation type="submission" date="2007-07" db="EMBL/GenBank/DDBJ databases">
        <title>Complete genome sequence of Campylobacter hominis ATCC BAA-381, a commensal isolated from the human gastrointestinal tract.</title>
        <authorList>
            <person name="Fouts D.E."/>
            <person name="Mongodin E.F."/>
            <person name="Puiu D."/>
            <person name="Sebastian Y."/>
            <person name="Miller W.G."/>
            <person name="Mandrell R.E."/>
            <person name="Nelson K.E."/>
        </authorList>
    </citation>
    <scope>NUCLEOTIDE SEQUENCE [LARGE SCALE GENOMIC DNA]</scope>
    <source>
        <strain evidence="3">ATCC BAA-381 / LMG 19568 / NCTC 13146 / CH001A</strain>
    </source>
</reference>
<organism evidence="2 3">
    <name type="scientific">Campylobacter hominis (strain ATCC BAA-381 / DSM 21671 / CCUG 45161 / LMG 19568 / NCTC 13146 / CH001A)</name>
    <dbReference type="NCBI Taxonomy" id="360107"/>
    <lineage>
        <taxon>Bacteria</taxon>
        <taxon>Pseudomonadati</taxon>
        <taxon>Campylobacterota</taxon>
        <taxon>Epsilonproteobacteria</taxon>
        <taxon>Campylobacterales</taxon>
        <taxon>Campylobacteraceae</taxon>
        <taxon>Campylobacter</taxon>
    </lineage>
</organism>
<gene>
    <name evidence="2" type="ordered locus">CHAB381_1196</name>
</gene>
<sequence length="236" mass="27534">MDIFLVHLVASILSALCVKYLANLKINIFLRILAIALFMTFVFYGLWWCFILTIILLPFFKEKPLVIGSSDIKKYEDGETIKAIRKAVTIKNKSAFFAILCCLVLISVVFFDSFRIYKFKYKCATGKNYKVEILDNNYTLDKISFAKTDEIRRCANSSLSDLQTECGTRMGFKNTVVVKYYDKVIANIYNYFLPYNYFNAKMYSVSYPNHYDVCGYKNKDEIIKILKENLEKEKDE</sequence>